<name>A0A2A9DVR4_9MICO</name>
<dbReference type="AlphaFoldDB" id="A0A2A9DVR4"/>
<sequence>MASDLVSVVIPHFNSSKTLARALDSVVAQSWPVHEVIVVDDASSKSERLVAQEIIAGREGTRLILLEVNGGPANARNIGWNEAKAEWVAFLDSDDAWHPRKIELQIQHAIESNPPAVLIASRTVQVNAPSDLDSIEVSLDTPAIPVRKRELLLRNRMSTPSVVLRREIPERFAANRRFSEDYELWLTLVGKGYPVLLIDAPLAAVFKAPYGASGLSSRIWSMILGEYRAYLGARNAGALSMLETVFGILNSTAKSCIRLLKILSSKIRRGFT</sequence>
<evidence type="ECO:0000259" key="1">
    <source>
        <dbReference type="Pfam" id="PF00535"/>
    </source>
</evidence>
<accession>A0A2A9DVR4</accession>
<dbReference type="EMBL" id="PDJE01000001">
    <property type="protein sequence ID" value="PFG30674.1"/>
    <property type="molecule type" value="Genomic_DNA"/>
</dbReference>
<dbReference type="Proteomes" id="UP000221369">
    <property type="component" value="Unassembled WGS sequence"/>
</dbReference>
<gene>
    <name evidence="2" type="ORF">ATJ78_1609</name>
</gene>
<dbReference type="InterPro" id="IPR001173">
    <property type="entry name" value="Glyco_trans_2-like"/>
</dbReference>
<dbReference type="InterPro" id="IPR029044">
    <property type="entry name" value="Nucleotide-diphossugar_trans"/>
</dbReference>
<evidence type="ECO:0000313" key="3">
    <source>
        <dbReference type="Proteomes" id="UP000221369"/>
    </source>
</evidence>
<dbReference type="PANTHER" id="PTHR43685">
    <property type="entry name" value="GLYCOSYLTRANSFERASE"/>
    <property type="match status" value="1"/>
</dbReference>
<keyword evidence="2" id="KW-0808">Transferase</keyword>
<protein>
    <submittedName>
        <fullName evidence="2">Glycosyltransferase involved in cell wall biosynthesis</fullName>
    </submittedName>
</protein>
<feature type="domain" description="Glycosyltransferase 2-like" evidence="1">
    <location>
        <begin position="7"/>
        <end position="122"/>
    </location>
</feature>
<dbReference type="PANTHER" id="PTHR43685:SF2">
    <property type="entry name" value="GLYCOSYLTRANSFERASE 2-LIKE DOMAIN-CONTAINING PROTEIN"/>
    <property type="match status" value="1"/>
</dbReference>
<dbReference type="SUPFAM" id="SSF53448">
    <property type="entry name" value="Nucleotide-diphospho-sugar transferases"/>
    <property type="match status" value="1"/>
</dbReference>
<dbReference type="InterPro" id="IPR050834">
    <property type="entry name" value="Glycosyltransf_2"/>
</dbReference>
<dbReference type="Gene3D" id="3.90.550.10">
    <property type="entry name" value="Spore Coat Polysaccharide Biosynthesis Protein SpsA, Chain A"/>
    <property type="match status" value="1"/>
</dbReference>
<dbReference type="CDD" id="cd00761">
    <property type="entry name" value="Glyco_tranf_GTA_type"/>
    <property type="match status" value="1"/>
</dbReference>
<dbReference type="RefSeq" id="WP_098407099.1">
    <property type="nucleotide sequence ID" value="NZ_PDJE01000001.1"/>
</dbReference>
<dbReference type="Pfam" id="PF00535">
    <property type="entry name" value="Glycos_transf_2"/>
    <property type="match status" value="1"/>
</dbReference>
<dbReference type="GO" id="GO:0016740">
    <property type="term" value="F:transferase activity"/>
    <property type="evidence" value="ECO:0007669"/>
    <property type="project" value="UniProtKB-KW"/>
</dbReference>
<organism evidence="2 3">
    <name type="scientific">Paramicrobacterium agarici</name>
    <dbReference type="NCBI Taxonomy" id="630514"/>
    <lineage>
        <taxon>Bacteria</taxon>
        <taxon>Bacillati</taxon>
        <taxon>Actinomycetota</taxon>
        <taxon>Actinomycetes</taxon>
        <taxon>Micrococcales</taxon>
        <taxon>Microbacteriaceae</taxon>
        <taxon>Paramicrobacterium</taxon>
    </lineage>
</organism>
<comment type="caution">
    <text evidence="2">The sequence shown here is derived from an EMBL/GenBank/DDBJ whole genome shotgun (WGS) entry which is preliminary data.</text>
</comment>
<reference evidence="2 3" key="1">
    <citation type="submission" date="2017-10" db="EMBL/GenBank/DDBJ databases">
        <title>Sequencing the genomes of 1000 actinobacteria strains.</title>
        <authorList>
            <person name="Klenk H.-P."/>
        </authorList>
    </citation>
    <scope>NUCLEOTIDE SEQUENCE [LARGE SCALE GENOMIC DNA]</scope>
    <source>
        <strain evidence="2 3">DSM 21798</strain>
    </source>
</reference>
<evidence type="ECO:0000313" key="2">
    <source>
        <dbReference type="EMBL" id="PFG30674.1"/>
    </source>
</evidence>
<proteinExistence type="predicted"/>
<keyword evidence="3" id="KW-1185">Reference proteome</keyword>